<dbReference type="AlphaFoldDB" id="A0A4C1ZWT4"/>
<dbReference type="Proteomes" id="UP000299102">
    <property type="component" value="Unassembled WGS sequence"/>
</dbReference>
<keyword evidence="3" id="KW-1185">Reference proteome</keyword>
<protein>
    <submittedName>
        <fullName evidence="2">Uncharacterized protein</fullName>
    </submittedName>
</protein>
<evidence type="ECO:0000313" key="3">
    <source>
        <dbReference type="Proteomes" id="UP000299102"/>
    </source>
</evidence>
<organism evidence="2 3">
    <name type="scientific">Eumeta variegata</name>
    <name type="common">Bagworm moth</name>
    <name type="synonym">Eumeta japonica</name>
    <dbReference type="NCBI Taxonomy" id="151549"/>
    <lineage>
        <taxon>Eukaryota</taxon>
        <taxon>Metazoa</taxon>
        <taxon>Ecdysozoa</taxon>
        <taxon>Arthropoda</taxon>
        <taxon>Hexapoda</taxon>
        <taxon>Insecta</taxon>
        <taxon>Pterygota</taxon>
        <taxon>Neoptera</taxon>
        <taxon>Endopterygota</taxon>
        <taxon>Lepidoptera</taxon>
        <taxon>Glossata</taxon>
        <taxon>Ditrysia</taxon>
        <taxon>Tineoidea</taxon>
        <taxon>Psychidae</taxon>
        <taxon>Oiketicinae</taxon>
        <taxon>Eumeta</taxon>
    </lineage>
</organism>
<name>A0A4C1ZWT4_EUMVA</name>
<evidence type="ECO:0000256" key="1">
    <source>
        <dbReference type="SAM" id="MobiDB-lite"/>
    </source>
</evidence>
<feature type="region of interest" description="Disordered" evidence="1">
    <location>
        <begin position="1"/>
        <end position="39"/>
    </location>
</feature>
<proteinExistence type="predicted"/>
<evidence type="ECO:0000313" key="2">
    <source>
        <dbReference type="EMBL" id="GBP93291.1"/>
    </source>
</evidence>
<comment type="caution">
    <text evidence="2">The sequence shown here is derived from an EMBL/GenBank/DDBJ whole genome shotgun (WGS) entry which is preliminary data.</text>
</comment>
<accession>A0A4C1ZWT4</accession>
<sequence length="117" mass="13088">MVVAHAPPAAALSEKRKTSTTQRWSEGAARDGGPGTDRRERCMSMFGKLHSTQTTTASPCSRPRNEKHIFWLRHRNVNERREGRRSQRALPAAAVRENVPSLIKFISGLTIRKSPLA</sequence>
<reference evidence="2 3" key="1">
    <citation type="journal article" date="2019" name="Commun. Biol.">
        <title>The bagworm genome reveals a unique fibroin gene that provides high tensile strength.</title>
        <authorList>
            <person name="Kono N."/>
            <person name="Nakamura H."/>
            <person name="Ohtoshi R."/>
            <person name="Tomita M."/>
            <person name="Numata K."/>
            <person name="Arakawa K."/>
        </authorList>
    </citation>
    <scope>NUCLEOTIDE SEQUENCE [LARGE SCALE GENOMIC DNA]</scope>
</reference>
<dbReference type="EMBL" id="BGZK01002360">
    <property type="protein sequence ID" value="GBP93291.1"/>
    <property type="molecule type" value="Genomic_DNA"/>
</dbReference>
<gene>
    <name evidence="2" type="ORF">EVAR_91249_1</name>
</gene>